<proteinExistence type="predicted"/>
<dbReference type="Proteomes" id="UP001244011">
    <property type="component" value="Unassembled WGS sequence"/>
</dbReference>
<reference evidence="1" key="1">
    <citation type="submission" date="2023-06" db="EMBL/GenBank/DDBJ databases">
        <title>Genome-scale phylogeny and comparative genomics of the fungal order Sordariales.</title>
        <authorList>
            <consortium name="Lawrence Berkeley National Laboratory"/>
            <person name="Hensen N."/>
            <person name="Bonometti L."/>
            <person name="Westerberg I."/>
            <person name="Brannstrom I.O."/>
            <person name="Guillou S."/>
            <person name="Cros-Aarteil S."/>
            <person name="Calhoun S."/>
            <person name="Haridas S."/>
            <person name="Kuo A."/>
            <person name="Mondo S."/>
            <person name="Pangilinan J."/>
            <person name="Riley R."/>
            <person name="Labutti K."/>
            <person name="Andreopoulos B."/>
            <person name="Lipzen A."/>
            <person name="Chen C."/>
            <person name="Yanf M."/>
            <person name="Daum C."/>
            <person name="Ng V."/>
            <person name="Clum A."/>
            <person name="Steindorff A."/>
            <person name="Ohm R."/>
            <person name="Martin F."/>
            <person name="Silar P."/>
            <person name="Natvig D."/>
            <person name="Lalanne C."/>
            <person name="Gautier V."/>
            <person name="Ament-Velasquez S.L."/>
            <person name="Kruys A."/>
            <person name="Hutchinson M.I."/>
            <person name="Powell A.J."/>
            <person name="Barry K."/>
            <person name="Miller A.N."/>
            <person name="Grigoriev I.V."/>
            <person name="Debuchy R."/>
            <person name="Gladieux P."/>
            <person name="Thoren M.H."/>
            <person name="Johannesson H."/>
        </authorList>
    </citation>
    <scope>NUCLEOTIDE SEQUENCE</scope>
    <source>
        <strain evidence="1">8032-3</strain>
    </source>
</reference>
<keyword evidence="2" id="KW-1185">Reference proteome</keyword>
<gene>
    <name evidence="1" type="ORF">QBC33DRAFT_296534</name>
</gene>
<protein>
    <submittedName>
        <fullName evidence="1">Uncharacterized protein</fullName>
    </submittedName>
</protein>
<dbReference type="RefSeq" id="XP_060278197.1">
    <property type="nucleotide sequence ID" value="XM_060423377.1"/>
</dbReference>
<organism evidence="1 2">
    <name type="scientific">Phialemonium atrogriseum</name>
    <dbReference type="NCBI Taxonomy" id="1093897"/>
    <lineage>
        <taxon>Eukaryota</taxon>
        <taxon>Fungi</taxon>
        <taxon>Dikarya</taxon>
        <taxon>Ascomycota</taxon>
        <taxon>Pezizomycotina</taxon>
        <taxon>Sordariomycetes</taxon>
        <taxon>Sordariomycetidae</taxon>
        <taxon>Cephalothecales</taxon>
        <taxon>Cephalothecaceae</taxon>
        <taxon>Phialemonium</taxon>
    </lineage>
</organism>
<comment type="caution">
    <text evidence="1">The sequence shown here is derived from an EMBL/GenBank/DDBJ whole genome shotgun (WGS) entry which is preliminary data.</text>
</comment>
<accession>A0AAJ0FHB2</accession>
<dbReference type="EMBL" id="MU839045">
    <property type="protein sequence ID" value="KAK1761984.1"/>
    <property type="molecule type" value="Genomic_DNA"/>
</dbReference>
<name>A0AAJ0FHB2_9PEZI</name>
<sequence>MDGNQPLFDLPYEVQIDAGDLFHAEDNFTVPSSRQSPSPSASPNLYPVNYFPTPKTSLTGAKNCFLSTTRLNSPLPSSIYWPHVDNFWTKQGSTRWLKNGSYYQQYACLLHRTRVTAPENMGMRARHRTMRTAIGCKRRIKVTHHLSRQRPGGDCGYKQLPS</sequence>
<evidence type="ECO:0000313" key="2">
    <source>
        <dbReference type="Proteomes" id="UP001244011"/>
    </source>
</evidence>
<evidence type="ECO:0000313" key="1">
    <source>
        <dbReference type="EMBL" id="KAK1761984.1"/>
    </source>
</evidence>
<dbReference type="AlphaFoldDB" id="A0AAJ0FHB2"/>
<dbReference type="GeneID" id="85306564"/>